<feature type="region of interest" description="Disordered" evidence="1">
    <location>
        <begin position="1"/>
        <end position="45"/>
    </location>
</feature>
<proteinExistence type="predicted"/>
<name>A0AA36MEI3_CYLNA</name>
<protein>
    <submittedName>
        <fullName evidence="2">Uncharacterized protein</fullName>
    </submittedName>
</protein>
<reference evidence="2" key="1">
    <citation type="submission" date="2023-07" db="EMBL/GenBank/DDBJ databases">
        <authorList>
            <consortium name="CYATHOMIX"/>
        </authorList>
    </citation>
    <scope>NUCLEOTIDE SEQUENCE</scope>
    <source>
        <strain evidence="2">N/A</strain>
    </source>
</reference>
<evidence type="ECO:0000313" key="3">
    <source>
        <dbReference type="Proteomes" id="UP001176961"/>
    </source>
</evidence>
<dbReference type="Proteomes" id="UP001176961">
    <property type="component" value="Unassembled WGS sequence"/>
</dbReference>
<comment type="caution">
    <text evidence="2">The sequence shown here is derived from an EMBL/GenBank/DDBJ whole genome shotgun (WGS) entry which is preliminary data.</text>
</comment>
<evidence type="ECO:0000256" key="1">
    <source>
        <dbReference type="SAM" id="MobiDB-lite"/>
    </source>
</evidence>
<organism evidence="2 3">
    <name type="scientific">Cylicocyclus nassatus</name>
    <name type="common">Nematode worm</name>
    <dbReference type="NCBI Taxonomy" id="53992"/>
    <lineage>
        <taxon>Eukaryota</taxon>
        <taxon>Metazoa</taxon>
        <taxon>Ecdysozoa</taxon>
        <taxon>Nematoda</taxon>
        <taxon>Chromadorea</taxon>
        <taxon>Rhabditida</taxon>
        <taxon>Rhabditina</taxon>
        <taxon>Rhabditomorpha</taxon>
        <taxon>Strongyloidea</taxon>
        <taxon>Strongylidae</taxon>
        <taxon>Cylicocyclus</taxon>
    </lineage>
</organism>
<sequence length="85" mass="9608">MVSNEENYVPKRKYAPPPPPPTTKAKVEPTSQPTTGPSSDLEPAFGQFMRMMTELIKKETKKEDKQGNDAKENVYEILNIKSIKI</sequence>
<dbReference type="EMBL" id="CATQJL010000316">
    <property type="protein sequence ID" value="CAJ0607445.1"/>
    <property type="molecule type" value="Genomic_DNA"/>
</dbReference>
<dbReference type="AlphaFoldDB" id="A0AA36MEI3"/>
<gene>
    <name evidence="2" type="ORF">CYNAS_LOCUS19428</name>
</gene>
<accession>A0AA36MEI3</accession>
<evidence type="ECO:0000313" key="2">
    <source>
        <dbReference type="EMBL" id="CAJ0607445.1"/>
    </source>
</evidence>
<keyword evidence="3" id="KW-1185">Reference proteome</keyword>